<keyword evidence="9" id="KW-0472">Membrane</keyword>
<dbReference type="InterPro" id="IPR005952">
    <property type="entry name" value="Phosphogly_mut1"/>
</dbReference>
<gene>
    <name evidence="10" type="ORF">MNEG_0235</name>
</gene>
<dbReference type="SMART" id="SM00855">
    <property type="entry name" value="PGAM"/>
    <property type="match status" value="1"/>
</dbReference>
<dbReference type="GO" id="GO:0004619">
    <property type="term" value="F:phosphoglycerate mutase activity"/>
    <property type="evidence" value="ECO:0007669"/>
    <property type="project" value="UniProtKB-EC"/>
</dbReference>
<feature type="active site" description="Tele-phosphohistidine intermediate" evidence="5">
    <location>
        <position position="58"/>
    </location>
</feature>
<evidence type="ECO:0000256" key="7">
    <source>
        <dbReference type="PIRSR" id="PIRSR613078-3"/>
    </source>
</evidence>
<dbReference type="Proteomes" id="UP000054498">
    <property type="component" value="Unassembled WGS sequence"/>
</dbReference>
<dbReference type="PANTHER" id="PTHR11931">
    <property type="entry name" value="PHOSPHOGLYCERATE MUTASE"/>
    <property type="match status" value="1"/>
</dbReference>
<dbReference type="AlphaFoldDB" id="A0A0D2KCB8"/>
<dbReference type="GO" id="GO:0006096">
    <property type="term" value="P:glycolytic process"/>
    <property type="evidence" value="ECO:0007669"/>
    <property type="project" value="UniProtKB-KW"/>
</dbReference>
<name>A0A0D2KCB8_9CHLO</name>
<feature type="active site" description="Proton donor/acceptor" evidence="5">
    <location>
        <position position="136"/>
    </location>
</feature>
<feature type="site" description="Transition state stabilizer" evidence="7">
    <location>
        <position position="206"/>
    </location>
</feature>
<feature type="region of interest" description="Disordered" evidence="8">
    <location>
        <begin position="305"/>
        <end position="335"/>
    </location>
</feature>
<dbReference type="OrthoDB" id="354304at2759"/>
<reference evidence="10 11" key="1">
    <citation type="journal article" date="2013" name="BMC Genomics">
        <title>Reconstruction of the lipid metabolism for the microalga Monoraphidium neglectum from its genome sequence reveals characteristics suitable for biofuel production.</title>
        <authorList>
            <person name="Bogen C."/>
            <person name="Al-Dilaimi A."/>
            <person name="Albersmeier A."/>
            <person name="Wichmann J."/>
            <person name="Grundmann M."/>
            <person name="Rupp O."/>
            <person name="Lauersen K.J."/>
            <person name="Blifernez-Klassen O."/>
            <person name="Kalinowski J."/>
            <person name="Goesmann A."/>
            <person name="Mussgnug J.H."/>
            <person name="Kruse O."/>
        </authorList>
    </citation>
    <scope>NUCLEOTIDE SEQUENCE [LARGE SCALE GENOMIC DNA]</scope>
    <source>
        <strain evidence="10 11">SAG 48.87</strain>
    </source>
</reference>
<dbReference type="SUPFAM" id="SSF53254">
    <property type="entry name" value="Phosphoglycerate mutase-like"/>
    <property type="match status" value="1"/>
</dbReference>
<keyword evidence="11" id="KW-1185">Reference proteome</keyword>
<dbReference type="EMBL" id="KK100237">
    <property type="protein sequence ID" value="KIZ07703.1"/>
    <property type="molecule type" value="Genomic_DNA"/>
</dbReference>
<dbReference type="GeneID" id="25726353"/>
<dbReference type="KEGG" id="mng:MNEG_0235"/>
<protein>
    <recommendedName>
        <fullName evidence="2">phosphoglycerate mutase (2,3-diphosphoglycerate-dependent)</fullName>
        <ecNumber evidence="2">5.4.2.11</ecNumber>
    </recommendedName>
</protein>
<feature type="binding site" evidence="6">
    <location>
        <position position="109"/>
    </location>
    <ligand>
        <name>substrate</name>
    </ligand>
</feature>
<dbReference type="EC" id="5.4.2.11" evidence="2"/>
<evidence type="ECO:0000256" key="9">
    <source>
        <dbReference type="SAM" id="Phobius"/>
    </source>
</evidence>
<evidence type="ECO:0000256" key="2">
    <source>
        <dbReference type="ARBA" id="ARBA00012028"/>
    </source>
</evidence>
<feature type="compositionally biased region" description="Low complexity" evidence="8">
    <location>
        <begin position="305"/>
        <end position="329"/>
    </location>
</feature>
<feature type="transmembrane region" description="Helical" evidence="9">
    <location>
        <begin position="383"/>
        <end position="404"/>
    </location>
</feature>
<sequence length="533" mass="55309">MGLRQRMRGRDESRLLAATLGRAAAVRSFTGGAWGRPQPPRTTSLAGVAPGAVYFVRHGESTSNERGILAGIIDVKLTDFGELQARAAGRDLAAKGVRVDVVFTSHLRRTAYTARAALEAAGQGGMALQHDSRIAERSFGIFAGQNIRLLQMALGYETYESLMHGAHAAPPLGEPVASVYARVASFYEDVAVPMAATGKNVLVVSHQYALEPLALYVSGLPPEAYRNVNLPNGKALSVDDLRRYMASEACNTAFTLDTCSEEDVSSEEDSRTDDGMVEGQNDDIEIGRFGAPAGACDTADAAADDSAPLMPSGTAPSHAGGAAPAHATPRGSGGGSSTAAVLHSMNLVDAYILLTQPNYFLFAALAAPLRAAGAAAGGPAASWYLFWVAAAFFVLPALEQAVLVRAFMRRLLVRSHNTAVPQGQLDALWATVGAGSGGSISGAPGGLISEALEPVVAAARALATADTADPSSPTMRSLDRYAAQQLRERIAATGGGDRGDGPGVLGAGINYSAFSRYFQSTGGNLDLNAPSCK</sequence>
<dbReference type="Pfam" id="PF00300">
    <property type="entry name" value="His_Phos_1"/>
    <property type="match status" value="1"/>
</dbReference>
<accession>A0A0D2KCB8</accession>
<evidence type="ECO:0000256" key="3">
    <source>
        <dbReference type="ARBA" id="ARBA00023152"/>
    </source>
</evidence>
<dbReference type="InterPro" id="IPR029033">
    <property type="entry name" value="His_PPase_superfam"/>
</dbReference>
<feature type="binding site" evidence="6">
    <location>
        <begin position="57"/>
        <end position="64"/>
    </location>
    <ligand>
        <name>substrate</name>
    </ligand>
</feature>
<dbReference type="STRING" id="145388.A0A0D2KCB8"/>
<keyword evidence="9" id="KW-0812">Transmembrane</keyword>
<evidence type="ECO:0000313" key="11">
    <source>
        <dbReference type="Proteomes" id="UP000054498"/>
    </source>
</evidence>
<comment type="similarity">
    <text evidence="1">Belongs to the phosphoglycerate mutase family. BPG-dependent PGAM subfamily.</text>
</comment>
<dbReference type="Gene3D" id="3.40.50.1240">
    <property type="entry name" value="Phosphoglycerate mutase-like"/>
    <property type="match status" value="1"/>
</dbReference>
<evidence type="ECO:0000256" key="1">
    <source>
        <dbReference type="ARBA" id="ARBA00006717"/>
    </source>
</evidence>
<evidence type="ECO:0000256" key="4">
    <source>
        <dbReference type="ARBA" id="ARBA00023235"/>
    </source>
</evidence>
<keyword evidence="9" id="KW-1133">Transmembrane helix</keyword>
<evidence type="ECO:0000256" key="6">
    <source>
        <dbReference type="PIRSR" id="PIRSR613078-2"/>
    </source>
</evidence>
<dbReference type="CDD" id="cd07067">
    <property type="entry name" value="HP_PGM_like"/>
    <property type="match status" value="1"/>
</dbReference>
<keyword evidence="3" id="KW-0324">Glycolysis</keyword>
<keyword evidence="4" id="KW-0413">Isomerase</keyword>
<organism evidence="10 11">
    <name type="scientific">Monoraphidium neglectum</name>
    <dbReference type="NCBI Taxonomy" id="145388"/>
    <lineage>
        <taxon>Eukaryota</taxon>
        <taxon>Viridiplantae</taxon>
        <taxon>Chlorophyta</taxon>
        <taxon>core chlorophytes</taxon>
        <taxon>Chlorophyceae</taxon>
        <taxon>CS clade</taxon>
        <taxon>Sphaeropleales</taxon>
        <taxon>Selenastraceae</taxon>
        <taxon>Monoraphidium</taxon>
    </lineage>
</organism>
<evidence type="ECO:0000256" key="5">
    <source>
        <dbReference type="PIRSR" id="PIRSR613078-1"/>
    </source>
</evidence>
<evidence type="ECO:0000256" key="8">
    <source>
        <dbReference type="SAM" id="MobiDB-lite"/>
    </source>
</evidence>
<dbReference type="RefSeq" id="XP_013906722.1">
    <property type="nucleotide sequence ID" value="XM_014051268.1"/>
</dbReference>
<proteinExistence type="inferred from homology"/>
<dbReference type="InterPro" id="IPR013078">
    <property type="entry name" value="His_Pase_superF_clade-1"/>
</dbReference>
<evidence type="ECO:0000313" key="10">
    <source>
        <dbReference type="EMBL" id="KIZ07703.1"/>
    </source>
</evidence>